<evidence type="ECO:0000313" key="1">
    <source>
        <dbReference type="EMBL" id="VDM61983.1"/>
    </source>
</evidence>
<organism evidence="3">
    <name type="scientific">Angiostrongylus costaricensis</name>
    <name type="common">Nematode worm</name>
    <dbReference type="NCBI Taxonomy" id="334426"/>
    <lineage>
        <taxon>Eukaryota</taxon>
        <taxon>Metazoa</taxon>
        <taxon>Ecdysozoa</taxon>
        <taxon>Nematoda</taxon>
        <taxon>Chromadorea</taxon>
        <taxon>Rhabditida</taxon>
        <taxon>Rhabditina</taxon>
        <taxon>Rhabditomorpha</taxon>
        <taxon>Strongyloidea</taxon>
        <taxon>Metastrongylidae</taxon>
        <taxon>Angiostrongylus</taxon>
    </lineage>
</organism>
<evidence type="ECO:0000313" key="2">
    <source>
        <dbReference type="Proteomes" id="UP000267027"/>
    </source>
</evidence>
<accession>A0A0R3PW96</accession>
<evidence type="ECO:0000313" key="3">
    <source>
        <dbReference type="WBParaSite" id="ACOC_0001039701-mRNA-1"/>
    </source>
</evidence>
<dbReference type="AlphaFoldDB" id="A0A0R3PW96"/>
<proteinExistence type="predicted"/>
<protein>
    <submittedName>
        <fullName evidence="3">BAR domain-containing protein</fullName>
    </submittedName>
</protein>
<name>A0A0R3PW96_ANGCS</name>
<dbReference type="EMBL" id="UYYA01004464">
    <property type="protein sequence ID" value="VDM61983.1"/>
    <property type="molecule type" value="Genomic_DNA"/>
</dbReference>
<gene>
    <name evidence="1" type="ORF">ACOC_LOCUS10398</name>
</gene>
<reference evidence="3" key="1">
    <citation type="submission" date="2017-02" db="UniProtKB">
        <authorList>
            <consortium name="WormBaseParasite"/>
        </authorList>
    </citation>
    <scope>IDENTIFICATION</scope>
</reference>
<dbReference type="Proteomes" id="UP000267027">
    <property type="component" value="Unassembled WGS sequence"/>
</dbReference>
<dbReference type="WBParaSite" id="ACOC_0001039701-mRNA-1">
    <property type="protein sequence ID" value="ACOC_0001039701-mRNA-1"/>
    <property type="gene ID" value="ACOC_0001039701"/>
</dbReference>
<reference evidence="1 2" key="2">
    <citation type="submission" date="2018-11" db="EMBL/GenBank/DDBJ databases">
        <authorList>
            <consortium name="Pathogen Informatics"/>
        </authorList>
    </citation>
    <scope>NUCLEOTIDE SEQUENCE [LARGE SCALE GENOMIC DNA]</scope>
    <source>
        <strain evidence="1 2">Costa Rica</strain>
    </source>
</reference>
<keyword evidence="2" id="KW-1185">Reference proteome</keyword>
<sequence>MTDDCKSLYGDKLKLVQLRLGQMQRGILDLLKEHGKAKELLKKGKLREERFGSLCTEVAAFRMNPSPKFNSLSISLDEEARNYHSQRISEMLQQGDSEKENRFKR</sequence>